<dbReference type="STRING" id="1576480.XU08_C0003G0034"/>
<evidence type="ECO:0000313" key="3">
    <source>
        <dbReference type="EMBL" id="KRT67362.1"/>
    </source>
</evidence>
<keyword evidence="1" id="KW-1133">Transmembrane helix</keyword>
<dbReference type="Proteomes" id="UP000051297">
    <property type="component" value="Unassembled WGS sequence"/>
</dbReference>
<feature type="transmembrane region" description="Helical" evidence="1">
    <location>
        <begin position="245"/>
        <end position="270"/>
    </location>
</feature>
<proteinExistence type="predicted"/>
<feature type="transmembrane region" description="Helical" evidence="1">
    <location>
        <begin position="181"/>
        <end position="200"/>
    </location>
</feature>
<feature type="domain" description="EamA" evidence="2">
    <location>
        <begin position="10"/>
        <end position="136"/>
    </location>
</feature>
<keyword evidence="1" id="KW-0472">Membrane</keyword>
<organism evidence="3 4">
    <name type="scientific">candidate division WWE3 bacterium CSP1-7</name>
    <dbReference type="NCBI Taxonomy" id="1576480"/>
    <lineage>
        <taxon>Bacteria</taxon>
        <taxon>Katanobacteria</taxon>
    </lineage>
</organism>
<accession>A0A0T5ZX51</accession>
<feature type="transmembrane region" description="Helical" evidence="1">
    <location>
        <begin position="221"/>
        <end position="239"/>
    </location>
</feature>
<feature type="transmembrane region" description="Helical" evidence="1">
    <location>
        <begin position="151"/>
        <end position="175"/>
    </location>
</feature>
<feature type="transmembrane region" description="Helical" evidence="1">
    <location>
        <begin position="39"/>
        <end position="58"/>
    </location>
</feature>
<reference evidence="3 4" key="1">
    <citation type="submission" date="2015-05" db="EMBL/GenBank/DDBJ databases">
        <title>Critical biogeochemical functions in the subsurface are associated with bacteria from new phyla and little studied lineages.</title>
        <authorList>
            <person name="Hug L.A."/>
            <person name="Thomas B.C."/>
            <person name="Sharon I."/>
            <person name="Brown C.T."/>
            <person name="Sharma R."/>
            <person name="Hettich R.L."/>
            <person name="Wilkins M.J."/>
            <person name="Williams K.H."/>
            <person name="Singh A."/>
            <person name="Banfield J.F."/>
        </authorList>
    </citation>
    <scope>NUCLEOTIDE SEQUENCE [LARGE SCALE GENOMIC DNA]</scope>
    <source>
        <strain evidence="3">CSP1-7</strain>
    </source>
</reference>
<feature type="transmembrane region" description="Helical" evidence="1">
    <location>
        <begin position="282"/>
        <end position="300"/>
    </location>
</feature>
<evidence type="ECO:0000259" key="2">
    <source>
        <dbReference type="Pfam" id="PF00892"/>
    </source>
</evidence>
<sequence>MDLPAFLTPALVAYLFLALAGLIDKVLLQTSIVSPRAYAFYVGILSVAAVVLLPFGVVNIPDRRILFAALVSGVAGVYALWSFYNALKEYEASRVITSTGALIPVFTLVLSVIFLNEFLGFFQLLGFFILLLGGAAVSLRENVRKTFTFELFNHAAVAAALFAVSFSLMRFVFLAEPFLNGLFWTRIGSVLGALTIIVIPENFRRIYWATKKAPKTAPAPFLFNQGLGGLGGLLQNYAISLGSAALVGAIQGVQYAFLFVLSLTLVRYFPQLKEVTTLRQKVGKALAIVAIGFGLYFMTIR</sequence>
<gene>
    <name evidence="3" type="ORF">XU08_C0003G0034</name>
</gene>
<dbReference type="EMBL" id="LDXK01000003">
    <property type="protein sequence ID" value="KRT67362.1"/>
    <property type="molecule type" value="Genomic_DNA"/>
</dbReference>
<feature type="transmembrane region" description="Helical" evidence="1">
    <location>
        <begin position="121"/>
        <end position="139"/>
    </location>
</feature>
<keyword evidence="1" id="KW-0812">Transmembrane</keyword>
<dbReference type="Pfam" id="PF00892">
    <property type="entry name" value="EamA"/>
    <property type="match status" value="1"/>
</dbReference>
<evidence type="ECO:0000313" key="4">
    <source>
        <dbReference type="Proteomes" id="UP000051297"/>
    </source>
</evidence>
<name>A0A0T5ZX51_UNCKA</name>
<evidence type="ECO:0000256" key="1">
    <source>
        <dbReference type="SAM" id="Phobius"/>
    </source>
</evidence>
<feature type="transmembrane region" description="Helical" evidence="1">
    <location>
        <begin position="6"/>
        <end position="27"/>
    </location>
</feature>
<dbReference type="AlphaFoldDB" id="A0A0T5ZX51"/>
<feature type="transmembrane region" description="Helical" evidence="1">
    <location>
        <begin position="95"/>
        <end position="115"/>
    </location>
</feature>
<dbReference type="InterPro" id="IPR037185">
    <property type="entry name" value="EmrE-like"/>
</dbReference>
<comment type="caution">
    <text evidence="3">The sequence shown here is derived from an EMBL/GenBank/DDBJ whole genome shotgun (WGS) entry which is preliminary data.</text>
</comment>
<dbReference type="GO" id="GO:0016020">
    <property type="term" value="C:membrane"/>
    <property type="evidence" value="ECO:0007669"/>
    <property type="project" value="InterPro"/>
</dbReference>
<protein>
    <recommendedName>
        <fullName evidence="2">EamA domain-containing protein</fullName>
    </recommendedName>
</protein>
<dbReference type="InterPro" id="IPR000620">
    <property type="entry name" value="EamA_dom"/>
</dbReference>
<feature type="transmembrane region" description="Helical" evidence="1">
    <location>
        <begin position="64"/>
        <end position="83"/>
    </location>
</feature>
<dbReference type="SUPFAM" id="SSF103481">
    <property type="entry name" value="Multidrug resistance efflux transporter EmrE"/>
    <property type="match status" value="1"/>
</dbReference>